<proteinExistence type="predicted"/>
<sequence>MRAPGHPLSLSAEDRARVEAVEALARRGSAGLEALLKDMDTPSWAVRRAVIGALARMGTPAVAPLCEVLCHRRDSEARLAAAVEVLVASTGEVDEPVITLGEDANPAVVCDVAQVLGRRRSRRAVPLLSQLTLHPDDNVAVAAIEALGRIGGGAAVDALLAALGSGNFFRIFPAIDVLGRSGDASVVTPLLGLLSDPFYVTEATRALGRAGQEAAVPSLVGLLLRGNDAVMRVAAVALVEIHEAQVQRFGGTRVVQAALRVRPELGELGRRLARCLAGADAAEKAALSRLLGWVGGPDAAAGLLALLDAEPTVARAAASALMELGPEADAPILQALREGDSARRMVLLPLVARRATAVPDVVLCLEDRDAAVRTLAADTLSRIGDPMAARHLFERLGDEDARVAQAAVGAIQSLGSEETEELALSAARSADPRRRRAALRIVSYFGYPRGLDVLLHAMREQDERLRDAAIYGLPFIDDPRAVDALLEAARHESERTRAAAMRALGQTDKEARVTSCLLGGLNDKDPWVRYYACQSLGKLNEEAAADAIVALANDDAGQVRVAVVDALAHLHTESALAALRRAASSDDSDVRRAALLGLGVSKRLDALPVLLEAAGSGDPATRLVALSAVAEYDASETVPALLRAAGDPDESVRSAAVGFLATRAGMAATQALVSLLGDPSLRDRVVSALALPAEGRIPGLLTALEAADELVAPLLVAALARMQRADARAALLTALGSSSPAGRRAAAAAVGALGTVEARQALERSAAHDEDSEVRRASLLALSR</sequence>
<gene>
    <name evidence="1" type="ORF">SYV04_26655</name>
</gene>
<dbReference type="SUPFAM" id="SSF48371">
    <property type="entry name" value="ARM repeat"/>
    <property type="match status" value="3"/>
</dbReference>
<name>A0ABU5H946_9BACT</name>
<dbReference type="Pfam" id="PF13646">
    <property type="entry name" value="HEAT_2"/>
    <property type="match status" value="8"/>
</dbReference>
<dbReference type="InterPro" id="IPR004155">
    <property type="entry name" value="PBS_lyase_HEAT"/>
</dbReference>
<dbReference type="PANTHER" id="PTHR12697:SF5">
    <property type="entry name" value="DEOXYHYPUSINE HYDROXYLASE"/>
    <property type="match status" value="1"/>
</dbReference>
<dbReference type="InterPro" id="IPR016024">
    <property type="entry name" value="ARM-type_fold"/>
</dbReference>
<organism evidence="1 2">
    <name type="scientific">Hyalangium rubrum</name>
    <dbReference type="NCBI Taxonomy" id="3103134"/>
    <lineage>
        <taxon>Bacteria</taxon>
        <taxon>Pseudomonadati</taxon>
        <taxon>Myxococcota</taxon>
        <taxon>Myxococcia</taxon>
        <taxon>Myxococcales</taxon>
        <taxon>Cystobacterineae</taxon>
        <taxon>Archangiaceae</taxon>
        <taxon>Hyalangium</taxon>
    </lineage>
</organism>
<reference evidence="1 2" key="1">
    <citation type="submission" date="2023-12" db="EMBL/GenBank/DDBJ databases">
        <title>the genome sequence of Hyalangium sp. s54d21.</title>
        <authorList>
            <person name="Zhang X."/>
        </authorList>
    </citation>
    <scope>NUCLEOTIDE SEQUENCE [LARGE SCALE GENOMIC DNA]</scope>
    <source>
        <strain evidence="2">s54d21</strain>
    </source>
</reference>
<evidence type="ECO:0000313" key="1">
    <source>
        <dbReference type="EMBL" id="MDY7230003.1"/>
    </source>
</evidence>
<comment type="caution">
    <text evidence="1">The sequence shown here is derived from an EMBL/GenBank/DDBJ whole genome shotgun (WGS) entry which is preliminary data.</text>
</comment>
<dbReference type="RefSeq" id="WP_321548729.1">
    <property type="nucleotide sequence ID" value="NZ_JAXIVS010000010.1"/>
</dbReference>
<keyword evidence="2" id="KW-1185">Reference proteome</keyword>
<dbReference type="SMART" id="SM00567">
    <property type="entry name" value="EZ_HEAT"/>
    <property type="match status" value="16"/>
</dbReference>
<accession>A0ABU5H946</accession>
<evidence type="ECO:0000313" key="2">
    <source>
        <dbReference type="Proteomes" id="UP001291309"/>
    </source>
</evidence>
<dbReference type="EMBL" id="JAXIVS010000010">
    <property type="protein sequence ID" value="MDY7230003.1"/>
    <property type="molecule type" value="Genomic_DNA"/>
</dbReference>
<dbReference type="InterPro" id="IPR011989">
    <property type="entry name" value="ARM-like"/>
</dbReference>
<dbReference type="Gene3D" id="1.25.10.10">
    <property type="entry name" value="Leucine-rich Repeat Variant"/>
    <property type="match status" value="6"/>
</dbReference>
<protein>
    <submittedName>
        <fullName evidence="1">HEAT repeat domain-containing protein</fullName>
    </submittedName>
</protein>
<dbReference type="PANTHER" id="PTHR12697">
    <property type="entry name" value="PBS LYASE HEAT-LIKE PROTEIN"/>
    <property type="match status" value="1"/>
</dbReference>
<dbReference type="Proteomes" id="UP001291309">
    <property type="component" value="Unassembled WGS sequence"/>
</dbReference>